<evidence type="ECO:0000256" key="1">
    <source>
        <dbReference type="ARBA" id="ARBA00001946"/>
    </source>
</evidence>
<organism evidence="10 11">
    <name type="scientific">Marihabitans asiaticum</name>
    <dbReference type="NCBI Taxonomy" id="415218"/>
    <lineage>
        <taxon>Bacteria</taxon>
        <taxon>Bacillati</taxon>
        <taxon>Actinomycetota</taxon>
        <taxon>Actinomycetes</taxon>
        <taxon>Micrococcales</taxon>
        <taxon>Intrasporangiaceae</taxon>
        <taxon>Marihabitans</taxon>
    </lineage>
</organism>
<dbReference type="GO" id="GO:0008654">
    <property type="term" value="P:phospholipid biosynthetic process"/>
    <property type="evidence" value="ECO:0007669"/>
    <property type="project" value="UniProtKB-KW"/>
</dbReference>
<dbReference type="EMBL" id="VIUW01000001">
    <property type="protein sequence ID" value="TWD16853.1"/>
    <property type="molecule type" value="Genomic_DNA"/>
</dbReference>
<evidence type="ECO:0000256" key="6">
    <source>
        <dbReference type="ARBA" id="ARBA00022840"/>
    </source>
</evidence>
<name>A0A560WGP0_9MICO</name>
<dbReference type="AlphaFoldDB" id="A0A560WGP0"/>
<dbReference type="InterPro" id="IPR050187">
    <property type="entry name" value="Lipid_Phosphate_FormReg"/>
</dbReference>
<evidence type="ECO:0000313" key="10">
    <source>
        <dbReference type="EMBL" id="TWD16853.1"/>
    </source>
</evidence>
<dbReference type="InterPro" id="IPR045540">
    <property type="entry name" value="YegS/DAGK_C"/>
</dbReference>
<proteinExistence type="inferred from homology"/>
<keyword evidence="5 10" id="KW-0418">Kinase</keyword>
<feature type="domain" description="DAGKc" evidence="9">
    <location>
        <begin position="22"/>
        <end position="156"/>
    </location>
</feature>
<keyword evidence="11" id="KW-1185">Reference proteome</keyword>
<comment type="caution">
    <text evidence="10">The sequence shown here is derived from an EMBL/GenBank/DDBJ whole genome shotgun (WGS) entry which is preliminary data.</text>
</comment>
<dbReference type="PROSITE" id="PS50146">
    <property type="entry name" value="DAGK"/>
    <property type="match status" value="1"/>
</dbReference>
<dbReference type="Proteomes" id="UP000315628">
    <property type="component" value="Unassembled WGS sequence"/>
</dbReference>
<accession>A0A560WGP0</accession>
<dbReference type="Gene3D" id="3.40.50.10330">
    <property type="entry name" value="Probable inorganic polyphosphate/atp-NAD kinase, domain 1"/>
    <property type="match status" value="1"/>
</dbReference>
<keyword evidence="7" id="KW-0444">Lipid biosynthesis</keyword>
<keyword evidence="7" id="KW-0594">Phospholipid biosynthesis</keyword>
<keyword evidence="8" id="KW-1208">Phospholipid metabolism</keyword>
<dbReference type="Pfam" id="PF00781">
    <property type="entry name" value="DAGK_cat"/>
    <property type="match status" value="1"/>
</dbReference>
<dbReference type="SUPFAM" id="SSF111331">
    <property type="entry name" value="NAD kinase/diacylglycerol kinase-like"/>
    <property type="match status" value="1"/>
</dbReference>
<evidence type="ECO:0000256" key="2">
    <source>
        <dbReference type="ARBA" id="ARBA00005983"/>
    </source>
</evidence>
<dbReference type="GO" id="GO:0016301">
    <property type="term" value="F:kinase activity"/>
    <property type="evidence" value="ECO:0007669"/>
    <property type="project" value="UniProtKB-KW"/>
</dbReference>
<dbReference type="PANTHER" id="PTHR12358:SF54">
    <property type="entry name" value="SPHINGOSINE KINASE RELATED PROTEIN"/>
    <property type="match status" value="1"/>
</dbReference>
<evidence type="ECO:0000256" key="4">
    <source>
        <dbReference type="ARBA" id="ARBA00022741"/>
    </source>
</evidence>
<keyword evidence="4" id="KW-0547">Nucleotide-binding</keyword>
<dbReference type="InterPro" id="IPR017438">
    <property type="entry name" value="ATP-NAD_kinase_N"/>
</dbReference>
<comment type="cofactor">
    <cofactor evidence="1">
        <name>Mg(2+)</name>
        <dbReference type="ChEBI" id="CHEBI:18420"/>
    </cofactor>
</comment>
<evidence type="ECO:0000256" key="7">
    <source>
        <dbReference type="ARBA" id="ARBA00023209"/>
    </source>
</evidence>
<dbReference type="PANTHER" id="PTHR12358">
    <property type="entry name" value="SPHINGOSINE KINASE"/>
    <property type="match status" value="1"/>
</dbReference>
<protein>
    <submittedName>
        <fullName evidence="10">Diacylglycerol kinase family enzyme</fullName>
    </submittedName>
</protein>
<gene>
    <name evidence="10" type="ORF">FB557_0396</name>
</gene>
<dbReference type="InterPro" id="IPR001206">
    <property type="entry name" value="Diacylglycerol_kinase_cat_dom"/>
</dbReference>
<keyword evidence="3" id="KW-0808">Transferase</keyword>
<evidence type="ECO:0000313" key="11">
    <source>
        <dbReference type="Proteomes" id="UP000315628"/>
    </source>
</evidence>
<dbReference type="GO" id="GO:0005524">
    <property type="term" value="F:ATP binding"/>
    <property type="evidence" value="ECO:0007669"/>
    <property type="project" value="UniProtKB-KW"/>
</dbReference>
<evidence type="ECO:0000256" key="8">
    <source>
        <dbReference type="ARBA" id="ARBA00023264"/>
    </source>
</evidence>
<keyword evidence="7" id="KW-0443">Lipid metabolism</keyword>
<evidence type="ECO:0000259" key="9">
    <source>
        <dbReference type="PROSITE" id="PS50146"/>
    </source>
</evidence>
<dbReference type="InterPro" id="IPR016064">
    <property type="entry name" value="NAD/diacylglycerol_kinase_sf"/>
</dbReference>
<dbReference type="Gene3D" id="2.60.200.40">
    <property type="match status" value="1"/>
</dbReference>
<dbReference type="Pfam" id="PF19279">
    <property type="entry name" value="YegS_C"/>
    <property type="match status" value="1"/>
</dbReference>
<sequence length="330" mass="34953">MPVTVRLSLPGDLRREGARSLGGMTRVALVLNPVKRRADQLVPLLAAACAERGWPEPTVLETTVAETGAAQAAAAAKGGARLVLAAGGDGTVRSVAQGVHPFAQPDGVVMGVVPLGTANLFAHNLGLPIRDLRAALALALDGTARPVDLGLATFDEERVEHPFLVLAGFGHDAATVAATRDELKHRIGWPAYILPAARHAIRRPVPMSVSLDGEVARPLRAWSVLAANASRVRAGVRITAGAELDDGLLEVLEVTVRRPDQWLPIAAKGVLGLRRDVPGLVTRSAREVEIVASDPQHVQLDGDITADVSRVRVRLMHQAVMVNGTRERAR</sequence>
<reference evidence="10 11" key="1">
    <citation type="submission" date="2019-06" db="EMBL/GenBank/DDBJ databases">
        <title>Sequencing the genomes of 1000 actinobacteria strains.</title>
        <authorList>
            <person name="Klenk H.-P."/>
        </authorList>
    </citation>
    <scope>NUCLEOTIDE SEQUENCE [LARGE SCALE GENOMIC DNA]</scope>
    <source>
        <strain evidence="10 11">DSM 18935</strain>
    </source>
</reference>
<keyword evidence="6" id="KW-0067">ATP-binding</keyword>
<evidence type="ECO:0000256" key="5">
    <source>
        <dbReference type="ARBA" id="ARBA00022777"/>
    </source>
</evidence>
<comment type="similarity">
    <text evidence="2">Belongs to the diacylglycerol/lipid kinase family.</text>
</comment>
<evidence type="ECO:0000256" key="3">
    <source>
        <dbReference type="ARBA" id="ARBA00022679"/>
    </source>
</evidence>